<dbReference type="PANTHER" id="PTHR41317">
    <property type="entry name" value="PD-(D_E)XK NUCLEASE FAMILY TRANSPOSASE"/>
    <property type="match status" value="1"/>
</dbReference>
<organism evidence="1 2">
    <name type="scientific">Candidatus Marithioploca araucensis</name>
    <dbReference type="NCBI Taxonomy" id="70273"/>
    <lineage>
        <taxon>Bacteria</taxon>
        <taxon>Pseudomonadati</taxon>
        <taxon>Pseudomonadota</taxon>
        <taxon>Gammaproteobacteria</taxon>
        <taxon>Thiotrichales</taxon>
        <taxon>Thiotrichaceae</taxon>
        <taxon>Candidatus Marithioploca</taxon>
    </lineage>
</organism>
<dbReference type="Proteomes" id="UP001171945">
    <property type="component" value="Unassembled WGS sequence"/>
</dbReference>
<reference evidence="1" key="1">
    <citation type="submission" date="2023-06" db="EMBL/GenBank/DDBJ databases">
        <title>Uncultivated large filamentous bacteria from sulfidic sediments reveal new species and different genomic features in energy metabolism and defense.</title>
        <authorList>
            <person name="Fonseca A."/>
        </authorList>
    </citation>
    <scope>NUCLEOTIDE SEQUENCE</scope>
    <source>
        <strain evidence="1">HSG4</strain>
    </source>
</reference>
<dbReference type="EMBL" id="JAUCGM010000170">
    <property type="protein sequence ID" value="MDM8562483.1"/>
    <property type="molecule type" value="Genomic_DNA"/>
</dbReference>
<keyword evidence="2" id="KW-1185">Reference proteome</keyword>
<protein>
    <submittedName>
        <fullName evidence="1">Rpn family recombination-promoting nuclease/putative transposase</fullName>
    </submittedName>
</protein>
<dbReference type="PANTHER" id="PTHR41317:SF1">
    <property type="entry name" value="PD-(D_E)XK NUCLEASE FAMILY TRANSPOSASE"/>
    <property type="match status" value="1"/>
</dbReference>
<dbReference type="Pfam" id="PF12784">
    <property type="entry name" value="PDDEXK_2"/>
    <property type="match status" value="1"/>
</dbReference>
<gene>
    <name evidence="1" type="ORF">QUF54_03930</name>
</gene>
<dbReference type="InterPro" id="IPR010106">
    <property type="entry name" value="RpnA"/>
</dbReference>
<name>A0ABT7VSP7_9GAMM</name>
<accession>A0ABT7VSP7</accession>
<sequence length="203" mass="23983">MHPALSARMLYTWSSMYHSQIKKGDDFGKLKPVISIWILNESLFDKVDDCHLPFVLYNQKNQLVLSEDIEIHLLQLPKWQSQQIKTEKERWIYLFKEGKNVDVDTPPEALNTDEMRQAMEVLNRFSENQENYLLYQSRLDAILLQNTLVSEMAKVKREREQAIKREAQAIKREEQVQAKLDSLLLQLKERGMDDVVSEVFKEK</sequence>
<dbReference type="NCBIfam" id="TIGR01784">
    <property type="entry name" value="T_den_put_tspse"/>
    <property type="match status" value="1"/>
</dbReference>
<evidence type="ECO:0000313" key="2">
    <source>
        <dbReference type="Proteomes" id="UP001171945"/>
    </source>
</evidence>
<comment type="caution">
    <text evidence="1">The sequence shown here is derived from an EMBL/GenBank/DDBJ whole genome shotgun (WGS) entry which is preliminary data.</text>
</comment>
<evidence type="ECO:0000313" key="1">
    <source>
        <dbReference type="EMBL" id="MDM8562483.1"/>
    </source>
</evidence>
<proteinExistence type="predicted"/>